<evidence type="ECO:0000256" key="1">
    <source>
        <dbReference type="ARBA" id="ARBA00007406"/>
    </source>
</evidence>
<dbReference type="EMBL" id="CP007496">
    <property type="protein sequence ID" value="AJA06536.1"/>
    <property type="molecule type" value="Genomic_DNA"/>
</dbReference>
<dbReference type="InterPro" id="IPR020829">
    <property type="entry name" value="GlycerAld_3-P_DH_cat"/>
</dbReference>
<dbReference type="GO" id="GO:0050661">
    <property type="term" value="F:NADP binding"/>
    <property type="evidence" value="ECO:0007669"/>
    <property type="project" value="InterPro"/>
</dbReference>
<dbReference type="Pfam" id="PF00044">
    <property type="entry name" value="Gp_dh_N"/>
    <property type="match status" value="1"/>
</dbReference>
<feature type="active site" description="Nucleophile" evidence="3">
    <location>
        <position position="153"/>
    </location>
</feature>
<dbReference type="InterPro" id="IPR020831">
    <property type="entry name" value="GlycerAld/Erythrose_P_DH"/>
</dbReference>
<keyword evidence="5" id="KW-0547">Nucleotide-binding</keyword>
<dbReference type="PRINTS" id="PR00078">
    <property type="entry name" value="G3PDHDRGNASE"/>
</dbReference>
<dbReference type="PROSITE" id="PS00071">
    <property type="entry name" value="GAPDH"/>
    <property type="match status" value="1"/>
</dbReference>
<dbReference type="AlphaFoldDB" id="A0A6S4GQQ3"/>
<dbReference type="KEGG" id="sox:TM7x_02455"/>
<feature type="binding site" evidence="4">
    <location>
        <position position="183"/>
    </location>
    <ligand>
        <name>D-glyceraldehyde 3-phosphate</name>
        <dbReference type="ChEBI" id="CHEBI:59776"/>
    </ligand>
</feature>
<dbReference type="InterPro" id="IPR020830">
    <property type="entry name" value="GlycerAld_3-P_DH_AS"/>
</dbReference>
<evidence type="ECO:0000256" key="7">
    <source>
        <dbReference type="RuleBase" id="RU000397"/>
    </source>
</evidence>
<evidence type="ECO:0000256" key="8">
    <source>
        <dbReference type="RuleBase" id="RU361160"/>
    </source>
</evidence>
<feature type="domain" description="Glyceraldehyde 3-phosphate dehydrogenase NAD(P) binding" evidence="9">
    <location>
        <begin position="4"/>
        <end position="153"/>
    </location>
</feature>
<dbReference type="InterPro" id="IPR020828">
    <property type="entry name" value="GlycerAld_3-P_DH_NAD(P)-bd"/>
</dbReference>
<dbReference type="NCBIfam" id="TIGR01534">
    <property type="entry name" value="GAPDH-I"/>
    <property type="match status" value="1"/>
</dbReference>
<protein>
    <recommendedName>
        <fullName evidence="8">Glyceraldehyde-3-phosphate dehydrogenase</fullName>
        <ecNumber evidence="8">1.2.1.-</ecNumber>
    </recommendedName>
</protein>
<feature type="site" description="Activates thiol group during catalysis" evidence="6">
    <location>
        <position position="180"/>
    </location>
</feature>
<sequence length="340" mass="36809">MSVTRIAINGFGRIGRNAFKIARERSDLEIVAINDLTDTKTLAYLLKHDSNYGEYSRQVDFTENELIIEGQSVKVLAEKDPANLPWGDMNIDVVIESTGFFTDKDGAGKHLTAGAKRVVISGPTKSDGVDTIVLGTNDSKIKDATPIVSNASCTTNSLGAVMAVLDAEFGVEKSMLTTVHSYTASQRLQDAPSKDLREGRNAAENMVPTTTGAAIAVTKTLPQLTGRFDGLSVRVPTPVVSLSDVTVLLRRDVTVEQVNEAFKKAAQSNFYQGILGVSEEPLVSRDFIGNSHSGVVDLPLTKVVGGNLIKVMVWYDNEWGYSNRLVELVADVGHYLNQSE</sequence>
<evidence type="ECO:0000313" key="10">
    <source>
        <dbReference type="EMBL" id="AJA06536.1"/>
    </source>
</evidence>
<dbReference type="Gene3D" id="3.40.50.720">
    <property type="entry name" value="NAD(P)-binding Rossmann-like Domain"/>
    <property type="match status" value="1"/>
</dbReference>
<dbReference type="EC" id="1.2.1.-" evidence="8"/>
<evidence type="ECO:0000259" key="9">
    <source>
        <dbReference type="SMART" id="SM00846"/>
    </source>
</evidence>
<gene>
    <name evidence="10" type="ORF">TM7x_02455</name>
</gene>
<dbReference type="InterPro" id="IPR006424">
    <property type="entry name" value="Glyceraldehyde-3-P_DH_1"/>
</dbReference>
<dbReference type="GO" id="GO:0006006">
    <property type="term" value="P:glucose metabolic process"/>
    <property type="evidence" value="ECO:0007669"/>
    <property type="project" value="InterPro"/>
</dbReference>
<dbReference type="GO" id="GO:0016620">
    <property type="term" value="F:oxidoreductase activity, acting on the aldehyde or oxo group of donors, NAD or NADP as acceptor"/>
    <property type="evidence" value="ECO:0007669"/>
    <property type="project" value="InterPro"/>
</dbReference>
<keyword evidence="5" id="KW-0520">NAD</keyword>
<evidence type="ECO:0000256" key="5">
    <source>
        <dbReference type="PIRSR" id="PIRSR000149-3"/>
    </source>
</evidence>
<feature type="binding site" evidence="5">
    <location>
        <begin position="13"/>
        <end position="14"/>
    </location>
    <ligand>
        <name>NAD(+)</name>
        <dbReference type="ChEBI" id="CHEBI:57540"/>
    </ligand>
</feature>
<dbReference type="SUPFAM" id="SSF51735">
    <property type="entry name" value="NAD(P)-binding Rossmann-fold domains"/>
    <property type="match status" value="1"/>
</dbReference>
<keyword evidence="11" id="KW-1185">Reference proteome</keyword>
<feature type="binding site" evidence="4">
    <location>
        <position position="234"/>
    </location>
    <ligand>
        <name>D-glyceraldehyde 3-phosphate</name>
        <dbReference type="ChEBI" id="CHEBI:59776"/>
    </ligand>
</feature>
<dbReference type="SUPFAM" id="SSF55347">
    <property type="entry name" value="Glyceraldehyde-3-phosphate dehydrogenase-like, C-terminal domain"/>
    <property type="match status" value="1"/>
</dbReference>
<dbReference type="InterPro" id="IPR036291">
    <property type="entry name" value="NAD(P)-bd_dom_sf"/>
</dbReference>
<dbReference type="RefSeq" id="WP_039327572.1">
    <property type="nucleotide sequence ID" value="NZ_CP007496.1"/>
</dbReference>
<evidence type="ECO:0000256" key="3">
    <source>
        <dbReference type="PIRSR" id="PIRSR000149-1"/>
    </source>
</evidence>
<dbReference type="Gene3D" id="3.30.360.10">
    <property type="entry name" value="Dihydrodipicolinate Reductase, domain 2"/>
    <property type="match status" value="1"/>
</dbReference>
<dbReference type="FunFam" id="3.40.50.720:FF:000001">
    <property type="entry name" value="Glyceraldehyde-3-phosphate dehydrogenase"/>
    <property type="match status" value="1"/>
</dbReference>
<dbReference type="PIRSF" id="PIRSF000149">
    <property type="entry name" value="GAP_DH"/>
    <property type="match status" value="1"/>
</dbReference>
<dbReference type="PANTHER" id="PTHR43148">
    <property type="entry name" value="GLYCERALDEHYDE-3-PHOSPHATE DEHYDROGENASE 2"/>
    <property type="match status" value="1"/>
</dbReference>
<dbReference type="CDD" id="cd05214">
    <property type="entry name" value="GAPDH_I_N"/>
    <property type="match status" value="1"/>
</dbReference>
<dbReference type="FunFam" id="3.30.360.10:FF:000002">
    <property type="entry name" value="Glyceraldehyde-3-phosphate dehydrogenase"/>
    <property type="match status" value="1"/>
</dbReference>
<evidence type="ECO:0000256" key="6">
    <source>
        <dbReference type="PIRSR" id="PIRSR000149-4"/>
    </source>
</evidence>
<evidence type="ECO:0000313" key="11">
    <source>
        <dbReference type="Proteomes" id="UP000030902"/>
    </source>
</evidence>
<accession>A0A6S4GQQ3</accession>
<feature type="binding site" evidence="4">
    <location>
        <begin position="211"/>
        <end position="212"/>
    </location>
    <ligand>
        <name>D-glyceraldehyde 3-phosphate</name>
        <dbReference type="ChEBI" id="CHEBI:59776"/>
    </ligand>
</feature>
<proteinExistence type="inferred from homology"/>
<comment type="similarity">
    <text evidence="1 7">Belongs to the glyceraldehyde-3-phosphate dehydrogenase family.</text>
</comment>
<dbReference type="Pfam" id="PF02800">
    <property type="entry name" value="Gp_dh_C"/>
    <property type="match status" value="1"/>
</dbReference>
<evidence type="ECO:0000256" key="2">
    <source>
        <dbReference type="ARBA" id="ARBA00023002"/>
    </source>
</evidence>
<feature type="binding site" evidence="5">
    <location>
        <position position="121"/>
    </location>
    <ligand>
        <name>NAD(+)</name>
        <dbReference type="ChEBI" id="CHEBI:57540"/>
    </ligand>
</feature>
<dbReference type="GO" id="GO:0051287">
    <property type="term" value="F:NAD binding"/>
    <property type="evidence" value="ECO:0007669"/>
    <property type="project" value="InterPro"/>
</dbReference>
<dbReference type="SMART" id="SM00846">
    <property type="entry name" value="Gp_dh_N"/>
    <property type="match status" value="1"/>
</dbReference>
<feature type="binding site" evidence="5">
    <location>
        <position position="317"/>
    </location>
    <ligand>
        <name>NAD(+)</name>
        <dbReference type="ChEBI" id="CHEBI:57540"/>
    </ligand>
</feature>
<name>A0A6S4GQQ3_9BACT</name>
<keyword evidence="2 8" id="KW-0560">Oxidoreductase</keyword>
<evidence type="ECO:0000256" key="4">
    <source>
        <dbReference type="PIRSR" id="PIRSR000149-2"/>
    </source>
</evidence>
<feature type="binding site" evidence="5">
    <location>
        <position position="35"/>
    </location>
    <ligand>
        <name>NAD(+)</name>
        <dbReference type="ChEBI" id="CHEBI:57540"/>
    </ligand>
</feature>
<feature type="binding site" evidence="4">
    <location>
        <begin position="152"/>
        <end position="154"/>
    </location>
    <ligand>
        <name>D-glyceraldehyde 3-phosphate</name>
        <dbReference type="ChEBI" id="CHEBI:59776"/>
    </ligand>
</feature>
<organism evidence="10 11">
    <name type="scientific">Candidatus Nanosynbacter lyticus</name>
    <dbReference type="NCBI Taxonomy" id="2093824"/>
    <lineage>
        <taxon>Bacteria</taxon>
        <taxon>Candidatus Saccharimonadota</taxon>
        <taxon>Candidatus Saccharimonadia</taxon>
        <taxon>Candidatus Nanosynbacterales</taxon>
        <taxon>Candidatus Nanosynbacteraceae</taxon>
        <taxon>Candidatus Nanosynbacter</taxon>
    </lineage>
</organism>
<dbReference type="CDD" id="cd18126">
    <property type="entry name" value="GAPDH_I_C"/>
    <property type="match status" value="1"/>
</dbReference>
<reference evidence="10 11" key="1">
    <citation type="journal article" date="2015" name="Proc. Natl. Acad. Sci. U.S.A.">
        <title>Cultivation of a human-associated TM7 phylotype reveals a reduced genome and epibiotic parasitic lifestyle.</title>
        <authorList>
            <person name="He X."/>
            <person name="McLean J.S."/>
            <person name="Edlund A."/>
            <person name="Yooseph S."/>
            <person name="Hall A.P."/>
            <person name="Liu S.Y."/>
            <person name="Dorrestein P.C."/>
            <person name="Esquenazi E."/>
            <person name="Hunter R.C."/>
            <person name="Cheng G."/>
            <person name="Nelson K.E."/>
            <person name="Lux R."/>
            <person name="Shi W."/>
        </authorList>
    </citation>
    <scope>NUCLEOTIDE SEQUENCE [LARGE SCALE GENOMIC DNA]</scope>
    <source>
        <strain evidence="10 11">TM7x</strain>
    </source>
</reference>
<dbReference type="Proteomes" id="UP000030902">
    <property type="component" value="Chromosome"/>
</dbReference>